<evidence type="ECO:0000256" key="1">
    <source>
        <dbReference type="ARBA" id="ARBA00006484"/>
    </source>
</evidence>
<dbReference type="Proteomes" id="UP000182658">
    <property type="component" value="Unassembled WGS sequence"/>
</dbReference>
<dbReference type="AlphaFoldDB" id="A0A1J7IJS1"/>
<organism evidence="3 4">
    <name type="scientific">Coniochaeta ligniaria NRRL 30616</name>
    <dbReference type="NCBI Taxonomy" id="1408157"/>
    <lineage>
        <taxon>Eukaryota</taxon>
        <taxon>Fungi</taxon>
        <taxon>Dikarya</taxon>
        <taxon>Ascomycota</taxon>
        <taxon>Pezizomycotina</taxon>
        <taxon>Sordariomycetes</taxon>
        <taxon>Sordariomycetidae</taxon>
        <taxon>Coniochaetales</taxon>
        <taxon>Coniochaetaceae</taxon>
        <taxon>Coniochaeta</taxon>
    </lineage>
</organism>
<comment type="similarity">
    <text evidence="1">Belongs to the short-chain dehydrogenases/reductases (SDR) family.</text>
</comment>
<dbReference type="PANTHER" id="PTHR24320">
    <property type="entry name" value="RETINOL DEHYDROGENASE"/>
    <property type="match status" value="1"/>
</dbReference>
<gene>
    <name evidence="3" type="ORF">CONLIGDRAFT_716075</name>
</gene>
<evidence type="ECO:0000313" key="4">
    <source>
        <dbReference type="Proteomes" id="UP000182658"/>
    </source>
</evidence>
<dbReference type="EMBL" id="KV875099">
    <property type="protein sequence ID" value="OIW27629.1"/>
    <property type="molecule type" value="Genomic_DNA"/>
</dbReference>
<dbReference type="STRING" id="1408157.A0A1J7IJS1"/>
<evidence type="ECO:0000256" key="2">
    <source>
        <dbReference type="ARBA" id="ARBA00023002"/>
    </source>
</evidence>
<dbReference type="Gene3D" id="3.40.50.720">
    <property type="entry name" value="NAD(P)-binding Rossmann-like Domain"/>
    <property type="match status" value="1"/>
</dbReference>
<reference evidence="3 4" key="1">
    <citation type="submission" date="2016-10" db="EMBL/GenBank/DDBJ databases">
        <title>Draft genome sequence of Coniochaeta ligniaria NRRL30616, a lignocellulolytic fungus for bioabatement of inhibitors in plant biomass hydrolysates.</title>
        <authorList>
            <consortium name="DOE Joint Genome Institute"/>
            <person name="Jimenez D.J."/>
            <person name="Hector R.E."/>
            <person name="Riley R."/>
            <person name="Sun H."/>
            <person name="Grigoriev I.V."/>
            <person name="Van Elsas J.D."/>
            <person name="Nichols N.N."/>
        </authorList>
    </citation>
    <scope>NUCLEOTIDE SEQUENCE [LARGE SCALE GENOMIC DNA]</scope>
    <source>
        <strain evidence="3 4">NRRL 30616</strain>
    </source>
</reference>
<proteinExistence type="inferred from homology"/>
<dbReference type="PANTHER" id="PTHR24320:SF283">
    <property type="entry name" value="RETINOL DEHYDROGENASE 11"/>
    <property type="match status" value="1"/>
</dbReference>
<accession>A0A1J7IJS1</accession>
<dbReference type="GO" id="GO:0016491">
    <property type="term" value="F:oxidoreductase activity"/>
    <property type="evidence" value="ECO:0007669"/>
    <property type="project" value="UniProtKB-KW"/>
</dbReference>
<dbReference type="InterPro" id="IPR036291">
    <property type="entry name" value="NAD(P)-bd_dom_sf"/>
</dbReference>
<keyword evidence="4" id="KW-1185">Reference proteome</keyword>
<name>A0A1J7IJS1_9PEZI</name>
<dbReference type="InParanoid" id="A0A1J7IJS1"/>
<evidence type="ECO:0000313" key="3">
    <source>
        <dbReference type="EMBL" id="OIW27629.1"/>
    </source>
</evidence>
<dbReference type="OrthoDB" id="191139at2759"/>
<sequence>MPSTTYPDFGHDTEVLEVATAFAGGIHGKSIIVTGGNRKGIAFSTAEALASQAPAHLIIASRNLDKIQEFIDALKTNYPNVDYRPLQIDLSSQDSVRAAAARLNSWTDVPTVDILINTAGIMGMQERTLTKDGVEMHLATNHLGHWLFTCLIAPKLIRAAESSPRGATRMVNVSSGSPTISSMRWSDMAFNVKNKDLPEAEQPNYEFLSMWGYENPQDRAYIPFDGYNRSKVANILFGIGANKRLFAKHGILSVGVHPGVIRTELSRNLSDETLQQIQTLVRGGRVTYKTLGAGSSTSLVAALDPKLAEGVGETKDGSENWGAFMQDCQPSGGARPLAVSSSEAEKLWEWSEKVAGESFSW</sequence>
<dbReference type="PRINTS" id="PR00081">
    <property type="entry name" value="GDHRDH"/>
</dbReference>
<dbReference type="SUPFAM" id="SSF51735">
    <property type="entry name" value="NAD(P)-binding Rossmann-fold domains"/>
    <property type="match status" value="1"/>
</dbReference>
<protein>
    <submittedName>
        <fullName evidence="3">NAD(P)-binding protein</fullName>
    </submittedName>
</protein>
<keyword evidence="2" id="KW-0560">Oxidoreductase</keyword>
<dbReference type="InterPro" id="IPR002347">
    <property type="entry name" value="SDR_fam"/>
</dbReference>
<dbReference type="Pfam" id="PF00106">
    <property type="entry name" value="adh_short"/>
    <property type="match status" value="1"/>
</dbReference>